<dbReference type="PROSITE" id="PS50109">
    <property type="entry name" value="HIS_KIN"/>
    <property type="match status" value="1"/>
</dbReference>
<dbReference type="InterPro" id="IPR004358">
    <property type="entry name" value="Sig_transdc_His_kin-like_C"/>
</dbReference>
<dbReference type="SMART" id="SM00387">
    <property type="entry name" value="HATPase_c"/>
    <property type="match status" value="1"/>
</dbReference>
<dbReference type="InterPro" id="IPR036890">
    <property type="entry name" value="HATPase_C_sf"/>
</dbReference>
<keyword evidence="13 14" id="KW-0472">Membrane</keyword>
<dbReference type="PROSITE" id="PS50885">
    <property type="entry name" value="HAMP"/>
    <property type="match status" value="1"/>
</dbReference>
<keyword evidence="7 14" id="KW-0812">Transmembrane</keyword>
<evidence type="ECO:0000256" key="11">
    <source>
        <dbReference type="ARBA" id="ARBA00022989"/>
    </source>
</evidence>
<keyword evidence="9 17" id="KW-0418">Kinase</keyword>
<evidence type="ECO:0000256" key="13">
    <source>
        <dbReference type="ARBA" id="ARBA00023136"/>
    </source>
</evidence>
<dbReference type="GO" id="GO:0005886">
    <property type="term" value="C:plasma membrane"/>
    <property type="evidence" value="ECO:0007669"/>
    <property type="project" value="UniProtKB-SubCell"/>
</dbReference>
<evidence type="ECO:0000256" key="9">
    <source>
        <dbReference type="ARBA" id="ARBA00022777"/>
    </source>
</evidence>
<comment type="catalytic activity">
    <reaction evidence="1">
        <text>ATP + protein L-histidine = ADP + protein N-phospho-L-histidine.</text>
        <dbReference type="EC" id="2.7.13.3"/>
    </reaction>
</comment>
<dbReference type="GO" id="GO:0005524">
    <property type="term" value="F:ATP binding"/>
    <property type="evidence" value="ECO:0007669"/>
    <property type="project" value="UniProtKB-KW"/>
</dbReference>
<keyword evidence="5" id="KW-0597">Phosphoprotein</keyword>
<dbReference type="Gene3D" id="6.10.340.10">
    <property type="match status" value="1"/>
</dbReference>
<dbReference type="OrthoDB" id="594725at2"/>
<dbReference type="PANTHER" id="PTHR45528:SF1">
    <property type="entry name" value="SENSOR HISTIDINE KINASE CPXA"/>
    <property type="match status" value="1"/>
</dbReference>
<comment type="caution">
    <text evidence="17">The sequence shown here is derived from an EMBL/GenBank/DDBJ whole genome shotgun (WGS) entry which is preliminary data.</text>
</comment>
<dbReference type="SUPFAM" id="SSF158472">
    <property type="entry name" value="HAMP domain-like"/>
    <property type="match status" value="1"/>
</dbReference>
<organism evidence="17 18">
    <name type="scientific">Hydrotalea sandarakina</name>
    <dbReference type="NCBI Taxonomy" id="1004304"/>
    <lineage>
        <taxon>Bacteria</taxon>
        <taxon>Pseudomonadati</taxon>
        <taxon>Bacteroidota</taxon>
        <taxon>Chitinophagia</taxon>
        <taxon>Chitinophagales</taxon>
        <taxon>Chitinophagaceae</taxon>
        <taxon>Hydrotalea</taxon>
    </lineage>
</organism>
<keyword evidence="11 14" id="KW-1133">Transmembrane helix</keyword>
<dbReference type="InterPro" id="IPR036097">
    <property type="entry name" value="HisK_dim/P_sf"/>
</dbReference>
<evidence type="ECO:0000256" key="14">
    <source>
        <dbReference type="SAM" id="Phobius"/>
    </source>
</evidence>
<dbReference type="Gene3D" id="1.10.287.130">
    <property type="match status" value="1"/>
</dbReference>
<evidence type="ECO:0000313" key="17">
    <source>
        <dbReference type="EMBL" id="PZX61786.1"/>
    </source>
</evidence>
<evidence type="ECO:0000256" key="2">
    <source>
        <dbReference type="ARBA" id="ARBA00004651"/>
    </source>
</evidence>
<feature type="domain" description="HAMP" evidence="16">
    <location>
        <begin position="180"/>
        <end position="233"/>
    </location>
</feature>
<evidence type="ECO:0000256" key="12">
    <source>
        <dbReference type="ARBA" id="ARBA00023012"/>
    </source>
</evidence>
<dbReference type="Proteomes" id="UP000249720">
    <property type="component" value="Unassembled WGS sequence"/>
</dbReference>
<dbReference type="AlphaFoldDB" id="A0A2W7RSB4"/>
<dbReference type="CDD" id="cd06225">
    <property type="entry name" value="HAMP"/>
    <property type="match status" value="1"/>
</dbReference>
<dbReference type="CDD" id="cd00075">
    <property type="entry name" value="HATPase"/>
    <property type="match status" value="1"/>
</dbReference>
<evidence type="ECO:0000313" key="18">
    <source>
        <dbReference type="Proteomes" id="UP000249720"/>
    </source>
</evidence>
<dbReference type="InterPro" id="IPR050398">
    <property type="entry name" value="HssS/ArlS-like"/>
</dbReference>
<evidence type="ECO:0000256" key="1">
    <source>
        <dbReference type="ARBA" id="ARBA00000085"/>
    </source>
</evidence>
<dbReference type="InterPro" id="IPR005467">
    <property type="entry name" value="His_kinase_dom"/>
</dbReference>
<keyword evidence="8" id="KW-0547">Nucleotide-binding</keyword>
<dbReference type="Pfam" id="PF00672">
    <property type="entry name" value="HAMP"/>
    <property type="match status" value="1"/>
</dbReference>
<dbReference type="InterPro" id="IPR003594">
    <property type="entry name" value="HATPase_dom"/>
</dbReference>
<evidence type="ECO:0000256" key="8">
    <source>
        <dbReference type="ARBA" id="ARBA00022741"/>
    </source>
</evidence>
<evidence type="ECO:0000259" key="15">
    <source>
        <dbReference type="PROSITE" id="PS50109"/>
    </source>
</evidence>
<dbReference type="PANTHER" id="PTHR45528">
    <property type="entry name" value="SENSOR HISTIDINE KINASE CPXA"/>
    <property type="match status" value="1"/>
</dbReference>
<evidence type="ECO:0000256" key="3">
    <source>
        <dbReference type="ARBA" id="ARBA00012438"/>
    </source>
</evidence>
<feature type="transmembrane region" description="Helical" evidence="14">
    <location>
        <begin position="7"/>
        <end position="29"/>
    </location>
</feature>
<evidence type="ECO:0000256" key="7">
    <source>
        <dbReference type="ARBA" id="ARBA00022692"/>
    </source>
</evidence>
<keyword evidence="10" id="KW-0067">ATP-binding</keyword>
<sequence>MKIKYRIAVLFTLVVSFILLLLCASIFYFSNLNRAFSFRERIKNRAITTVSLLFKVSGINPNLLRRIDEITQISLDQKSFQIFNSAGNIIYSYADENVTPVPINANILLKAKEKGTYFFNYEGRDVVAVNYTDGDNSYIVVGAAFDKDGFQKLDELKLILLFSFIIGVLITFLSGLFFSERIVHPIQKITKEVKEISSQNLSRRIELKEPKDELYQLSYTFNDLMNRLQESFEIQRRFIANASHELSTPLTAISSQLEITMQNERTADEYKAVISSVYDDVKNLNQLTRSLLEIAKASGTSDGIELSLVRIDELLMRLPVELRKTNAAYNVQLHFDTFPENEDKLLVFGNNDLLFSAIKNIVTNACKYSPDHTANVSLSFSDYELYIIVKDNGPGISQKDLDLIFQPFYRGEEAENKHGFGLGLPLALRIIKMHKGNITIKSTVGQGSQFTIVLPIGRSFHLI</sequence>
<comment type="subcellular location">
    <subcellularLocation>
        <location evidence="2">Cell membrane</location>
        <topology evidence="2">Multi-pass membrane protein</topology>
    </subcellularLocation>
</comment>
<dbReference type="InterPro" id="IPR003660">
    <property type="entry name" value="HAMP_dom"/>
</dbReference>
<evidence type="ECO:0000256" key="6">
    <source>
        <dbReference type="ARBA" id="ARBA00022679"/>
    </source>
</evidence>
<feature type="domain" description="Histidine kinase" evidence="15">
    <location>
        <begin position="241"/>
        <end position="458"/>
    </location>
</feature>
<dbReference type="Pfam" id="PF02518">
    <property type="entry name" value="HATPase_c"/>
    <property type="match status" value="1"/>
</dbReference>
<evidence type="ECO:0000256" key="4">
    <source>
        <dbReference type="ARBA" id="ARBA00022475"/>
    </source>
</evidence>
<dbReference type="Pfam" id="PF00512">
    <property type="entry name" value="HisKA"/>
    <property type="match status" value="1"/>
</dbReference>
<keyword evidence="4" id="KW-1003">Cell membrane</keyword>
<dbReference type="InterPro" id="IPR003661">
    <property type="entry name" value="HisK_dim/P_dom"/>
</dbReference>
<dbReference type="SMART" id="SM00388">
    <property type="entry name" value="HisKA"/>
    <property type="match status" value="1"/>
</dbReference>
<dbReference type="RefSeq" id="WP_111295756.1">
    <property type="nucleotide sequence ID" value="NZ_QKZV01000006.1"/>
</dbReference>
<feature type="transmembrane region" description="Helical" evidence="14">
    <location>
        <begin position="158"/>
        <end position="178"/>
    </location>
</feature>
<gene>
    <name evidence="17" type="ORF">LX80_01947</name>
</gene>
<dbReference type="EMBL" id="QKZV01000006">
    <property type="protein sequence ID" value="PZX61786.1"/>
    <property type="molecule type" value="Genomic_DNA"/>
</dbReference>
<dbReference type="CDD" id="cd00082">
    <property type="entry name" value="HisKA"/>
    <property type="match status" value="1"/>
</dbReference>
<keyword evidence="6" id="KW-0808">Transferase</keyword>
<name>A0A2W7RSB4_9BACT</name>
<accession>A0A2W7RSB4</accession>
<dbReference type="SUPFAM" id="SSF55874">
    <property type="entry name" value="ATPase domain of HSP90 chaperone/DNA topoisomerase II/histidine kinase"/>
    <property type="match status" value="1"/>
</dbReference>
<dbReference type="PRINTS" id="PR00344">
    <property type="entry name" value="BCTRLSENSOR"/>
</dbReference>
<dbReference type="GO" id="GO:0000155">
    <property type="term" value="F:phosphorelay sensor kinase activity"/>
    <property type="evidence" value="ECO:0007669"/>
    <property type="project" value="InterPro"/>
</dbReference>
<evidence type="ECO:0000256" key="5">
    <source>
        <dbReference type="ARBA" id="ARBA00022553"/>
    </source>
</evidence>
<reference evidence="17 18" key="1">
    <citation type="submission" date="2018-06" db="EMBL/GenBank/DDBJ databases">
        <title>Genomic Encyclopedia of Archaeal and Bacterial Type Strains, Phase II (KMG-II): from individual species to whole genera.</title>
        <authorList>
            <person name="Goeker M."/>
        </authorList>
    </citation>
    <scope>NUCLEOTIDE SEQUENCE [LARGE SCALE GENOMIC DNA]</scope>
    <source>
        <strain evidence="17 18">DSM 23241</strain>
    </source>
</reference>
<proteinExistence type="predicted"/>
<dbReference type="Gene3D" id="3.30.565.10">
    <property type="entry name" value="Histidine kinase-like ATPase, C-terminal domain"/>
    <property type="match status" value="1"/>
</dbReference>
<protein>
    <recommendedName>
        <fullName evidence="3">histidine kinase</fullName>
        <ecNumber evidence="3">2.7.13.3</ecNumber>
    </recommendedName>
</protein>
<evidence type="ECO:0000259" key="16">
    <source>
        <dbReference type="PROSITE" id="PS50885"/>
    </source>
</evidence>
<keyword evidence="12" id="KW-0902">Two-component regulatory system</keyword>
<dbReference type="SUPFAM" id="SSF47384">
    <property type="entry name" value="Homodimeric domain of signal transducing histidine kinase"/>
    <property type="match status" value="1"/>
</dbReference>
<keyword evidence="18" id="KW-1185">Reference proteome</keyword>
<evidence type="ECO:0000256" key="10">
    <source>
        <dbReference type="ARBA" id="ARBA00022840"/>
    </source>
</evidence>
<dbReference type="SMART" id="SM00304">
    <property type="entry name" value="HAMP"/>
    <property type="match status" value="1"/>
</dbReference>
<dbReference type="EC" id="2.7.13.3" evidence="3"/>